<feature type="domain" description="HAMP" evidence="20">
    <location>
        <begin position="305"/>
        <end position="358"/>
    </location>
</feature>
<evidence type="ECO:0000259" key="20">
    <source>
        <dbReference type="PROSITE" id="PS50885"/>
    </source>
</evidence>
<dbReference type="InterPro" id="IPR035965">
    <property type="entry name" value="PAS-like_dom_sf"/>
</dbReference>
<dbReference type="EC" id="2.7.13.3" evidence="3"/>
<dbReference type="PROSITE" id="PS50110">
    <property type="entry name" value="RESPONSE_REGULATORY"/>
    <property type="match status" value="2"/>
</dbReference>
<evidence type="ECO:0000259" key="17">
    <source>
        <dbReference type="PROSITE" id="PS50110"/>
    </source>
</evidence>
<sequence>MAFLAFISAGGIALYNFKINLDENFYQRLSLAAQSQSQRVRAFISNNEERLKLVASRTQMRISLKKQLEEPNEKHVNKMIRILNDAKNSIPYFKTISITDLDNVILASTNASRIGLNIINDQLRSIPSAEQNHSLVQYRISIDINKDLILHLHTDLILNGETLGRIHVKVDGNQLTEITQDYTGLGETGETLLAERLPNGDARFLVPLRFDPDAALKRTIPANRHDVPIILALERNTGFHDNVVDYRNVPVLAMTSFLPGVGWGLLTKIDEAEAYAPYTVLKITITQLAIGFIILATIVAYALSRSVSRPIEHLTSVAERIRRGERTIHDDTSSYDLETNLLANTFNNLTQELIKTFDASPNGMVVINMSGTIQRWNSQTEKLFGFEQVELFDFSIHEMFPDIMMLITDIKESMSKNQPLGTLELDQPRDFKAIRLDNTEFLAELRISPFQNDGETYILLNINDITKQRQLEALLDNHRQHLEITVEERTKELIQANQYKNEFLANMSHEIRTPMNAITGMIYLLLQENLPTKHRQQLLKVDSASKLLLNIINDILDYSKIEAGKLDIESAPFHLEEVIDNIANISHTVAKSKDIQFIITLEHNVPRNLIGDSVRLSQVLTNLINNALKFTHQGFVKLDIESEGDSHNAEITFSVTDTGIGMDRDALENLFTPFQQADSSVTRKYGGTGLGLSIVKQLVNLMHGHISVDSKLGSGTIFKVSLPYSISQETIDYRAYDRYAFEKLNLLIVEDSPEALEALDKMATSFGCKTILARTGEQAITLAQQAVKANEPYDIVMTDWRLPGIDGITTAQKIQDIFGVHKPVIILETAYGNELLNDTDHQTFDSILTKPVTPSSLFDVLVQIIDEQSTTVEMNQSFTPQKAVTQDQLKGMQLLLVEDYEVNQEVAKSMLTGVGATVTIAEHGGIALEKLISNPYGFDAILMDMQMPVMDGLAATRHIRENDLWKDIPIIAMTANTTAKDRARCLDAGMDDYISKPIDPKELFGKLSDVWKDSSTNTPPLLEEVTSSDHQFKHINITQALFRLGQDKKLLEHLIQKLLTQAETCVSVLPELLHQEKFTEAYEVIHGLKGTSGNLGATIIHETSTELSKLLESYTSSLNQQVQTLLMDLTLAVSEFHAELPNITLTLNPEPRSISAQLSEPLSPEEIYPLLDELEAALNSKDMNASEMFQELTESLNDDNFQPVIESMSKTIYDLEYEAALDDLNKLRKLVTTIQLDPPLNNSAVS</sequence>
<evidence type="ECO:0000259" key="19">
    <source>
        <dbReference type="PROSITE" id="PS50113"/>
    </source>
</evidence>
<evidence type="ECO:0000256" key="2">
    <source>
        <dbReference type="ARBA" id="ARBA00004651"/>
    </source>
</evidence>
<dbReference type="InterPro" id="IPR036641">
    <property type="entry name" value="HPT_dom_sf"/>
</dbReference>
<feature type="domain" description="Response regulatory" evidence="17">
    <location>
        <begin position="745"/>
        <end position="865"/>
    </location>
</feature>
<dbReference type="InterPro" id="IPR003594">
    <property type="entry name" value="HATPase_dom"/>
</dbReference>
<dbReference type="PROSITE" id="PS50112">
    <property type="entry name" value="PAS"/>
    <property type="match status" value="1"/>
</dbReference>
<evidence type="ECO:0000256" key="1">
    <source>
        <dbReference type="ARBA" id="ARBA00000085"/>
    </source>
</evidence>
<feature type="domain" description="HPt" evidence="21">
    <location>
        <begin position="1047"/>
        <end position="1150"/>
    </location>
</feature>
<dbReference type="EMBL" id="BSNM01000011">
    <property type="protein sequence ID" value="GLQ31052.1"/>
    <property type="molecule type" value="Genomic_DNA"/>
</dbReference>
<dbReference type="InterPro" id="IPR001789">
    <property type="entry name" value="Sig_transdc_resp-reg_receiver"/>
</dbReference>
<dbReference type="InterPro" id="IPR003660">
    <property type="entry name" value="HAMP_dom"/>
</dbReference>
<dbReference type="CDD" id="cd17546">
    <property type="entry name" value="REC_hyHK_CKI1_RcsC-like"/>
    <property type="match status" value="2"/>
</dbReference>
<dbReference type="Pfam" id="PF00072">
    <property type="entry name" value="Response_reg"/>
    <property type="match status" value="2"/>
</dbReference>
<evidence type="ECO:0000256" key="5">
    <source>
        <dbReference type="ARBA" id="ARBA00022553"/>
    </source>
</evidence>
<protein>
    <recommendedName>
        <fullName evidence="3">histidine kinase</fullName>
        <ecNumber evidence="3">2.7.13.3</ecNumber>
    </recommendedName>
</protein>
<evidence type="ECO:0000256" key="10">
    <source>
        <dbReference type="ARBA" id="ARBA00022840"/>
    </source>
</evidence>
<gene>
    <name evidence="22" type="ORF">GCM10007876_15310</name>
</gene>
<dbReference type="PROSITE" id="PS50113">
    <property type="entry name" value="PAC"/>
    <property type="match status" value="1"/>
</dbReference>
<evidence type="ECO:0000256" key="9">
    <source>
        <dbReference type="ARBA" id="ARBA00022777"/>
    </source>
</evidence>
<evidence type="ECO:0000256" key="6">
    <source>
        <dbReference type="ARBA" id="ARBA00022679"/>
    </source>
</evidence>
<evidence type="ECO:0000256" key="3">
    <source>
        <dbReference type="ARBA" id="ARBA00012438"/>
    </source>
</evidence>
<evidence type="ECO:0000259" key="21">
    <source>
        <dbReference type="PROSITE" id="PS50894"/>
    </source>
</evidence>
<keyword evidence="10" id="KW-0067">ATP-binding</keyword>
<evidence type="ECO:0000256" key="7">
    <source>
        <dbReference type="ARBA" id="ARBA00022692"/>
    </source>
</evidence>
<dbReference type="InterPro" id="IPR000014">
    <property type="entry name" value="PAS"/>
</dbReference>
<dbReference type="PROSITE" id="PS50885">
    <property type="entry name" value="HAMP"/>
    <property type="match status" value="1"/>
</dbReference>
<dbReference type="Pfam" id="PF13426">
    <property type="entry name" value="PAS_9"/>
    <property type="match status" value="1"/>
</dbReference>
<evidence type="ECO:0000256" key="15">
    <source>
        <dbReference type="PROSITE-ProRule" id="PRU00169"/>
    </source>
</evidence>
<dbReference type="InterPro" id="IPR004358">
    <property type="entry name" value="Sig_transdc_His_kin-like_C"/>
</dbReference>
<dbReference type="FunFam" id="3.30.565.10:FF:000010">
    <property type="entry name" value="Sensor histidine kinase RcsC"/>
    <property type="match status" value="1"/>
</dbReference>
<feature type="domain" description="PAS" evidence="18">
    <location>
        <begin position="349"/>
        <end position="391"/>
    </location>
</feature>
<keyword evidence="12" id="KW-0902">Two-component regulatory system</keyword>
<dbReference type="PROSITE" id="PS50894">
    <property type="entry name" value="HPT"/>
    <property type="match status" value="1"/>
</dbReference>
<dbReference type="InterPro" id="IPR036890">
    <property type="entry name" value="HATPase_C_sf"/>
</dbReference>
<dbReference type="SMART" id="SM00091">
    <property type="entry name" value="PAS"/>
    <property type="match status" value="2"/>
</dbReference>
<dbReference type="CDD" id="cd00130">
    <property type="entry name" value="PAS"/>
    <property type="match status" value="1"/>
</dbReference>
<dbReference type="CDD" id="cd16922">
    <property type="entry name" value="HATPase_EvgS-ArcB-TorS-like"/>
    <property type="match status" value="1"/>
</dbReference>
<dbReference type="SUPFAM" id="SSF158472">
    <property type="entry name" value="HAMP domain-like"/>
    <property type="match status" value="1"/>
</dbReference>
<dbReference type="InterPro" id="IPR003661">
    <property type="entry name" value="HisK_dim/P_dom"/>
</dbReference>
<dbReference type="GO" id="GO:0000155">
    <property type="term" value="F:phosphorelay sensor kinase activity"/>
    <property type="evidence" value="ECO:0007669"/>
    <property type="project" value="InterPro"/>
</dbReference>
<dbReference type="Pfam" id="PF01627">
    <property type="entry name" value="Hpt"/>
    <property type="match status" value="1"/>
</dbReference>
<reference evidence="22" key="2">
    <citation type="submission" date="2023-01" db="EMBL/GenBank/DDBJ databases">
        <title>Draft genome sequence of Litoribrevibacter albus strain NBRC 110071.</title>
        <authorList>
            <person name="Sun Q."/>
            <person name="Mori K."/>
        </authorList>
    </citation>
    <scope>NUCLEOTIDE SEQUENCE</scope>
    <source>
        <strain evidence="22">NBRC 110071</strain>
    </source>
</reference>
<dbReference type="SUPFAM" id="SSF47384">
    <property type="entry name" value="Homodimeric domain of signal transducing histidine kinase"/>
    <property type="match status" value="1"/>
</dbReference>
<feature type="domain" description="Histidine kinase" evidence="16">
    <location>
        <begin position="506"/>
        <end position="726"/>
    </location>
</feature>
<dbReference type="NCBIfam" id="TIGR00229">
    <property type="entry name" value="sensory_box"/>
    <property type="match status" value="1"/>
</dbReference>
<keyword evidence="13" id="KW-0472">Membrane</keyword>
<keyword evidence="11" id="KW-1133">Transmembrane helix</keyword>
<dbReference type="Pfam" id="PF00512">
    <property type="entry name" value="HisKA"/>
    <property type="match status" value="1"/>
</dbReference>
<dbReference type="Pfam" id="PF00672">
    <property type="entry name" value="HAMP"/>
    <property type="match status" value="1"/>
</dbReference>
<keyword evidence="23" id="KW-1185">Reference proteome</keyword>
<name>A0AA37SAB0_9GAMM</name>
<dbReference type="PROSITE" id="PS50109">
    <property type="entry name" value="HIS_KIN"/>
    <property type="match status" value="1"/>
</dbReference>
<dbReference type="Gene3D" id="1.20.120.160">
    <property type="entry name" value="HPT domain"/>
    <property type="match status" value="1"/>
</dbReference>
<dbReference type="PRINTS" id="PR00344">
    <property type="entry name" value="BCTRLSENSOR"/>
</dbReference>
<dbReference type="SUPFAM" id="SSF47226">
    <property type="entry name" value="Histidine-containing phosphotransfer domain, HPT domain"/>
    <property type="match status" value="1"/>
</dbReference>
<dbReference type="Gene3D" id="3.30.565.10">
    <property type="entry name" value="Histidine kinase-like ATPase, C-terminal domain"/>
    <property type="match status" value="1"/>
</dbReference>
<reference evidence="22" key="1">
    <citation type="journal article" date="2014" name="Int. J. Syst. Evol. Microbiol.">
        <title>Complete genome sequence of Corynebacterium casei LMG S-19264T (=DSM 44701T), isolated from a smear-ripened cheese.</title>
        <authorList>
            <consortium name="US DOE Joint Genome Institute (JGI-PGF)"/>
            <person name="Walter F."/>
            <person name="Albersmeier A."/>
            <person name="Kalinowski J."/>
            <person name="Ruckert C."/>
        </authorList>
    </citation>
    <scope>NUCLEOTIDE SEQUENCE</scope>
    <source>
        <strain evidence="22">NBRC 110071</strain>
    </source>
</reference>
<organism evidence="22 23">
    <name type="scientific">Litoribrevibacter albus</name>
    <dbReference type="NCBI Taxonomy" id="1473156"/>
    <lineage>
        <taxon>Bacteria</taxon>
        <taxon>Pseudomonadati</taxon>
        <taxon>Pseudomonadota</taxon>
        <taxon>Gammaproteobacteria</taxon>
        <taxon>Oceanospirillales</taxon>
        <taxon>Oceanospirillaceae</taxon>
        <taxon>Litoribrevibacter</taxon>
    </lineage>
</organism>
<evidence type="ECO:0000256" key="12">
    <source>
        <dbReference type="ARBA" id="ARBA00023012"/>
    </source>
</evidence>
<keyword evidence="9" id="KW-0418">Kinase</keyword>
<dbReference type="SMART" id="SM00388">
    <property type="entry name" value="HisKA"/>
    <property type="match status" value="1"/>
</dbReference>
<dbReference type="PANTHER" id="PTHR45339">
    <property type="entry name" value="HYBRID SIGNAL TRANSDUCTION HISTIDINE KINASE J"/>
    <property type="match status" value="1"/>
</dbReference>
<dbReference type="InterPro" id="IPR036097">
    <property type="entry name" value="HisK_dim/P_sf"/>
</dbReference>
<dbReference type="CDD" id="cd06225">
    <property type="entry name" value="HAMP"/>
    <property type="match status" value="1"/>
</dbReference>
<dbReference type="GO" id="GO:0005886">
    <property type="term" value="C:plasma membrane"/>
    <property type="evidence" value="ECO:0007669"/>
    <property type="project" value="UniProtKB-SubCell"/>
</dbReference>
<evidence type="ECO:0000259" key="18">
    <source>
        <dbReference type="PROSITE" id="PS50112"/>
    </source>
</evidence>
<keyword evidence="7" id="KW-0812">Transmembrane</keyword>
<dbReference type="Pfam" id="PF02518">
    <property type="entry name" value="HATPase_c"/>
    <property type="match status" value="1"/>
</dbReference>
<accession>A0AA37SAB0</accession>
<dbReference type="AlphaFoldDB" id="A0AA37SAB0"/>
<comment type="subcellular location">
    <subcellularLocation>
        <location evidence="2">Cell membrane</location>
        <topology evidence="2">Multi-pass membrane protein</topology>
    </subcellularLocation>
</comment>
<dbReference type="Proteomes" id="UP001161389">
    <property type="component" value="Unassembled WGS sequence"/>
</dbReference>
<evidence type="ECO:0000313" key="23">
    <source>
        <dbReference type="Proteomes" id="UP001161389"/>
    </source>
</evidence>
<evidence type="ECO:0000256" key="4">
    <source>
        <dbReference type="ARBA" id="ARBA00022475"/>
    </source>
</evidence>
<dbReference type="SUPFAM" id="SSF55874">
    <property type="entry name" value="ATPase domain of HSP90 chaperone/DNA topoisomerase II/histidine kinase"/>
    <property type="match status" value="1"/>
</dbReference>
<dbReference type="InterPro" id="IPR008207">
    <property type="entry name" value="Sig_transdc_His_kin_Hpt_dom"/>
</dbReference>
<evidence type="ECO:0000256" key="8">
    <source>
        <dbReference type="ARBA" id="ARBA00022741"/>
    </source>
</evidence>
<feature type="modified residue" description="4-aspartylphosphate" evidence="15">
    <location>
        <position position="944"/>
    </location>
</feature>
<dbReference type="CDD" id="cd00082">
    <property type="entry name" value="HisKA"/>
    <property type="match status" value="1"/>
</dbReference>
<dbReference type="SMART" id="SM00304">
    <property type="entry name" value="HAMP"/>
    <property type="match status" value="1"/>
</dbReference>
<keyword evidence="6" id="KW-0808">Transferase</keyword>
<dbReference type="Gene3D" id="3.30.450.20">
    <property type="entry name" value="PAS domain"/>
    <property type="match status" value="1"/>
</dbReference>
<evidence type="ECO:0000256" key="11">
    <source>
        <dbReference type="ARBA" id="ARBA00022989"/>
    </source>
</evidence>
<dbReference type="Gene3D" id="3.40.50.2300">
    <property type="match status" value="2"/>
</dbReference>
<proteinExistence type="predicted"/>
<evidence type="ECO:0000313" key="22">
    <source>
        <dbReference type="EMBL" id="GLQ31052.1"/>
    </source>
</evidence>
<dbReference type="SMART" id="SM00448">
    <property type="entry name" value="REC"/>
    <property type="match status" value="2"/>
</dbReference>
<feature type="modified residue" description="Phosphohistidine" evidence="14">
    <location>
        <position position="1086"/>
    </location>
</feature>
<feature type="domain" description="Response regulatory" evidence="17">
    <location>
        <begin position="893"/>
        <end position="1011"/>
    </location>
</feature>
<keyword evidence="8" id="KW-0547">Nucleotide-binding</keyword>
<keyword evidence="5 15" id="KW-0597">Phosphoprotein</keyword>
<dbReference type="SUPFAM" id="SSF55785">
    <property type="entry name" value="PYP-like sensor domain (PAS domain)"/>
    <property type="match status" value="1"/>
</dbReference>
<evidence type="ECO:0000256" key="13">
    <source>
        <dbReference type="ARBA" id="ARBA00023136"/>
    </source>
</evidence>
<comment type="catalytic activity">
    <reaction evidence="1">
        <text>ATP + protein L-histidine = ADP + protein N-phospho-L-histidine.</text>
        <dbReference type="EC" id="2.7.13.3"/>
    </reaction>
</comment>
<dbReference type="InterPro" id="IPR000700">
    <property type="entry name" value="PAS-assoc_C"/>
</dbReference>
<dbReference type="GO" id="GO:0005524">
    <property type="term" value="F:ATP binding"/>
    <property type="evidence" value="ECO:0007669"/>
    <property type="project" value="UniProtKB-KW"/>
</dbReference>
<dbReference type="Gene3D" id="6.10.340.10">
    <property type="match status" value="1"/>
</dbReference>
<dbReference type="Gene3D" id="1.10.287.130">
    <property type="match status" value="1"/>
</dbReference>
<dbReference type="InterPro" id="IPR005467">
    <property type="entry name" value="His_kinase_dom"/>
</dbReference>
<dbReference type="InterPro" id="IPR011006">
    <property type="entry name" value="CheY-like_superfamily"/>
</dbReference>
<comment type="caution">
    <text evidence="22">The sequence shown here is derived from an EMBL/GenBank/DDBJ whole genome shotgun (WGS) entry which is preliminary data.</text>
</comment>
<feature type="modified residue" description="4-aspartylphosphate" evidence="15">
    <location>
        <position position="799"/>
    </location>
</feature>
<feature type="domain" description="PAC" evidence="19">
    <location>
        <begin position="427"/>
        <end position="477"/>
    </location>
</feature>
<dbReference type="SUPFAM" id="SSF52172">
    <property type="entry name" value="CheY-like"/>
    <property type="match status" value="2"/>
</dbReference>
<evidence type="ECO:0000259" key="16">
    <source>
        <dbReference type="PROSITE" id="PS50109"/>
    </source>
</evidence>
<evidence type="ECO:0000256" key="14">
    <source>
        <dbReference type="PROSITE-ProRule" id="PRU00110"/>
    </source>
</evidence>
<keyword evidence="4" id="KW-1003">Cell membrane</keyword>
<dbReference type="SMART" id="SM00387">
    <property type="entry name" value="HATPase_c"/>
    <property type="match status" value="1"/>
</dbReference>
<dbReference type="PANTHER" id="PTHR45339:SF1">
    <property type="entry name" value="HYBRID SIGNAL TRANSDUCTION HISTIDINE KINASE J"/>
    <property type="match status" value="1"/>
</dbReference>